<reference evidence="2 3" key="1">
    <citation type="submission" date="2016-11" db="EMBL/GenBank/DDBJ databases">
        <authorList>
            <person name="Jaros S."/>
            <person name="Januszkiewicz K."/>
            <person name="Wedrychowicz H."/>
        </authorList>
    </citation>
    <scope>NUCLEOTIDE SEQUENCE [LARGE SCALE GENOMIC DNA]</scope>
    <source>
        <strain evidence="2 3">CGMCC 1.12145</strain>
    </source>
</reference>
<dbReference type="Proteomes" id="UP000182248">
    <property type="component" value="Unassembled WGS sequence"/>
</dbReference>
<dbReference type="OrthoDB" id="1114455at2"/>
<keyword evidence="3" id="KW-1185">Reference proteome</keyword>
<dbReference type="NCBIfam" id="TIGR03519">
    <property type="entry name" value="T9SS_PorP_fam"/>
    <property type="match status" value="1"/>
</dbReference>
<dbReference type="EMBL" id="FPJE01000009">
    <property type="protein sequence ID" value="SFW49132.1"/>
    <property type="molecule type" value="Genomic_DNA"/>
</dbReference>
<feature type="chain" id="PRO_5012250323" evidence="1">
    <location>
        <begin position="26"/>
        <end position="310"/>
    </location>
</feature>
<dbReference type="InterPro" id="IPR019861">
    <property type="entry name" value="PorP/SprF_Bacteroidetes"/>
</dbReference>
<evidence type="ECO:0000313" key="2">
    <source>
        <dbReference type="EMBL" id="SFW49132.1"/>
    </source>
</evidence>
<keyword evidence="1" id="KW-0732">Signal</keyword>
<protein>
    <submittedName>
        <fullName evidence="2">Type IX secretion system membrane protein, PorP/SprF family</fullName>
    </submittedName>
</protein>
<dbReference type="AlphaFoldDB" id="A0A1K1PNI2"/>
<dbReference type="Pfam" id="PF11751">
    <property type="entry name" value="PorP_SprF"/>
    <property type="match status" value="1"/>
</dbReference>
<evidence type="ECO:0000313" key="3">
    <source>
        <dbReference type="Proteomes" id="UP000182248"/>
    </source>
</evidence>
<evidence type="ECO:0000256" key="1">
    <source>
        <dbReference type="SAM" id="SignalP"/>
    </source>
</evidence>
<accession>A0A1K1PNI2</accession>
<sequence>MKVIRIKKRNYILFICMLAIITVRAQQDPQYTQYMYNMMSFNPAYAGSVGTLEANLLHRSQWTGIDGAPQTQSLSVHSPLTNDQVGLGFNAAHDKLGPSREVFLDGNFSYTIQTGYFSKLAFGVKAGVSILDIDWSKGDFRDPNDPVFAQNVNKTHFLAGAGAFYYTDKWYVGFSVPSFIRYDYYDDREQGAVLSDRLHYFITGGYVFELSPTVLFKPATMVKIVRGAPVAVDLSANFMLHEKFTLGASYRWDDSVSALAGFQISPSLFIGYAYDYTTTSFNRYNDGTHEIILRYQVPFRSSRIKSPRFF</sequence>
<name>A0A1K1PNI2_9FLAO</name>
<proteinExistence type="predicted"/>
<dbReference type="RefSeq" id="WP_072317102.1">
    <property type="nucleotide sequence ID" value="NZ_FPJE01000009.1"/>
</dbReference>
<organism evidence="2 3">
    <name type="scientific">Sinomicrobium oceani</name>
    <dbReference type="NCBI Taxonomy" id="1150368"/>
    <lineage>
        <taxon>Bacteria</taxon>
        <taxon>Pseudomonadati</taxon>
        <taxon>Bacteroidota</taxon>
        <taxon>Flavobacteriia</taxon>
        <taxon>Flavobacteriales</taxon>
        <taxon>Flavobacteriaceae</taxon>
        <taxon>Sinomicrobium</taxon>
    </lineage>
</organism>
<gene>
    <name evidence="2" type="ORF">SAMN02927921_01865</name>
</gene>
<dbReference type="STRING" id="1150368.SAMN02927921_01865"/>
<feature type="signal peptide" evidence="1">
    <location>
        <begin position="1"/>
        <end position="25"/>
    </location>
</feature>